<name>A0A0D2B1Y8_9EURO</name>
<protein>
    <recommendedName>
        <fullName evidence="1">ABM domain-containing protein</fullName>
    </recommendedName>
</protein>
<dbReference type="OrthoDB" id="3830579at2759"/>
<organism evidence="2 3">
    <name type="scientific">Exophiala oligosperma</name>
    <dbReference type="NCBI Taxonomy" id="215243"/>
    <lineage>
        <taxon>Eukaryota</taxon>
        <taxon>Fungi</taxon>
        <taxon>Dikarya</taxon>
        <taxon>Ascomycota</taxon>
        <taxon>Pezizomycotina</taxon>
        <taxon>Eurotiomycetes</taxon>
        <taxon>Chaetothyriomycetidae</taxon>
        <taxon>Chaetothyriales</taxon>
        <taxon>Herpotrichiellaceae</taxon>
        <taxon>Exophiala</taxon>
    </lineage>
</organism>
<dbReference type="VEuPathDB" id="FungiDB:PV06_01876"/>
<dbReference type="InterPro" id="IPR011008">
    <property type="entry name" value="Dimeric_a/b-barrel"/>
</dbReference>
<keyword evidence="3" id="KW-1185">Reference proteome</keyword>
<dbReference type="InterPro" id="IPR007138">
    <property type="entry name" value="ABM_dom"/>
</dbReference>
<evidence type="ECO:0000313" key="3">
    <source>
        <dbReference type="Proteomes" id="UP000053342"/>
    </source>
</evidence>
<dbReference type="HOGENOM" id="CLU_081631_2_2_1"/>
<dbReference type="SUPFAM" id="SSF54909">
    <property type="entry name" value="Dimeric alpha+beta barrel"/>
    <property type="match status" value="1"/>
</dbReference>
<dbReference type="Pfam" id="PF03992">
    <property type="entry name" value="ABM"/>
    <property type="match status" value="1"/>
</dbReference>
<evidence type="ECO:0000313" key="2">
    <source>
        <dbReference type="EMBL" id="KIW46191.1"/>
    </source>
</evidence>
<evidence type="ECO:0000259" key="1">
    <source>
        <dbReference type="Pfam" id="PF03992"/>
    </source>
</evidence>
<reference evidence="2 3" key="1">
    <citation type="submission" date="2015-01" db="EMBL/GenBank/DDBJ databases">
        <title>The Genome Sequence of Exophiala oligosperma CBS72588.</title>
        <authorList>
            <consortium name="The Broad Institute Genomics Platform"/>
            <person name="Cuomo C."/>
            <person name="de Hoog S."/>
            <person name="Gorbushina A."/>
            <person name="Stielow B."/>
            <person name="Teixiera M."/>
            <person name="Abouelleil A."/>
            <person name="Chapman S.B."/>
            <person name="Priest M."/>
            <person name="Young S.K."/>
            <person name="Wortman J."/>
            <person name="Nusbaum C."/>
            <person name="Birren B."/>
        </authorList>
    </citation>
    <scope>NUCLEOTIDE SEQUENCE [LARGE SCALE GENOMIC DNA]</scope>
    <source>
        <strain evidence="2 3">CBS 72588</strain>
    </source>
</reference>
<feature type="domain" description="ABM" evidence="1">
    <location>
        <begin position="29"/>
        <end position="80"/>
    </location>
</feature>
<dbReference type="RefSeq" id="XP_016266407.1">
    <property type="nucleotide sequence ID" value="XM_016402510.1"/>
</dbReference>
<dbReference type="AlphaFoldDB" id="A0A0D2B1Y8"/>
<sequence length="229" mass="25715">MGATEIAILPMKEGKTFDDITTADGQLHADLVKTLVAQPGCQRCYWGRQVEDKNILRWFVDWDSVESHQQFMNSEAYNPFLERFSNLLGGDPKLYHAHFVPHPPRAVLSNTTSPTTEIVHMYFPTSYSEEDKKKVADDTKALIAVLEKEASTYRATAGGWVEEDLVIPGTNEKAKAFVLLIGWTSVEAHMAFRETKAFAENVHFLRGAKDLKKLEALHASLTEVTRTSS</sequence>
<dbReference type="Gene3D" id="3.30.70.100">
    <property type="match status" value="2"/>
</dbReference>
<dbReference type="STRING" id="215243.A0A0D2B1Y8"/>
<dbReference type="GeneID" id="27353950"/>
<dbReference type="Proteomes" id="UP000053342">
    <property type="component" value="Unassembled WGS sequence"/>
</dbReference>
<dbReference type="EMBL" id="KN847333">
    <property type="protein sequence ID" value="KIW46191.1"/>
    <property type="molecule type" value="Genomic_DNA"/>
</dbReference>
<accession>A0A0D2B1Y8</accession>
<proteinExistence type="predicted"/>
<gene>
    <name evidence="2" type="ORF">PV06_01876</name>
</gene>